<evidence type="ECO:0000259" key="7">
    <source>
        <dbReference type="Pfam" id="PF17390"/>
    </source>
</evidence>
<evidence type="ECO:0000259" key="6">
    <source>
        <dbReference type="Pfam" id="PF17389"/>
    </source>
</evidence>
<organism evidence="8">
    <name type="scientific">uncultured Microbacterium sp</name>
    <dbReference type="NCBI Taxonomy" id="191216"/>
    <lineage>
        <taxon>Bacteria</taxon>
        <taxon>Bacillati</taxon>
        <taxon>Actinomycetota</taxon>
        <taxon>Actinomycetes</taxon>
        <taxon>Micrococcales</taxon>
        <taxon>Microbacteriaceae</taxon>
        <taxon>Microbacterium</taxon>
        <taxon>environmental samples</taxon>
    </lineage>
</organism>
<proteinExistence type="predicted"/>
<dbReference type="InterPro" id="IPR016007">
    <property type="entry name" value="Alpha_rhamnosid"/>
</dbReference>
<dbReference type="InterPro" id="IPR008928">
    <property type="entry name" value="6-hairpin_glycosidase_sf"/>
</dbReference>
<evidence type="ECO:0000256" key="1">
    <source>
        <dbReference type="ARBA" id="ARBA00001445"/>
    </source>
</evidence>
<dbReference type="Pfam" id="PF17389">
    <property type="entry name" value="Bac_rhamnosid6H"/>
    <property type="match status" value="1"/>
</dbReference>
<dbReference type="PANTHER" id="PTHR33307:SF6">
    <property type="entry name" value="ALPHA-RHAMNOSIDASE (EUROFUNG)-RELATED"/>
    <property type="match status" value="1"/>
</dbReference>
<evidence type="ECO:0000259" key="4">
    <source>
        <dbReference type="Pfam" id="PF05592"/>
    </source>
</evidence>
<accession>A0A1Y5NXP8</accession>
<comment type="catalytic activity">
    <reaction evidence="1">
        <text>Hydrolysis of terminal non-reducing alpha-L-rhamnose residues in alpha-L-rhamnosides.</text>
        <dbReference type="EC" id="3.2.1.40"/>
    </reaction>
</comment>
<evidence type="ECO:0000256" key="3">
    <source>
        <dbReference type="ARBA" id="ARBA00022801"/>
    </source>
</evidence>
<gene>
    <name evidence="8" type="ORF">MIPYR_100027</name>
</gene>
<dbReference type="Pfam" id="PF25788">
    <property type="entry name" value="Ig_Rha78A_N"/>
    <property type="match status" value="1"/>
</dbReference>
<evidence type="ECO:0000313" key="8">
    <source>
        <dbReference type="EMBL" id="SBS71166.1"/>
    </source>
</evidence>
<evidence type="ECO:0000259" key="5">
    <source>
        <dbReference type="Pfam" id="PF08531"/>
    </source>
</evidence>
<dbReference type="PANTHER" id="PTHR33307">
    <property type="entry name" value="ALPHA-RHAMNOSIDASE (EUROFUNG)"/>
    <property type="match status" value="1"/>
</dbReference>
<dbReference type="Pfam" id="PF17390">
    <property type="entry name" value="Bac_rhamnosid_C"/>
    <property type="match status" value="1"/>
</dbReference>
<dbReference type="Gene3D" id="2.60.420.10">
    <property type="entry name" value="Maltose phosphorylase, domain 3"/>
    <property type="match status" value="1"/>
</dbReference>
<dbReference type="InterPro" id="IPR013783">
    <property type="entry name" value="Ig-like_fold"/>
</dbReference>
<dbReference type="InterPro" id="IPR035398">
    <property type="entry name" value="Bac_rhamnosid_C"/>
</dbReference>
<dbReference type="InterPro" id="IPR013737">
    <property type="entry name" value="Bac_rhamnosid_N"/>
</dbReference>
<dbReference type="EMBL" id="FLQR01000002">
    <property type="protein sequence ID" value="SBS71166.1"/>
    <property type="molecule type" value="Genomic_DNA"/>
</dbReference>
<dbReference type="Pfam" id="PF08531">
    <property type="entry name" value="Bac_rhamnosid_N"/>
    <property type="match status" value="1"/>
</dbReference>
<feature type="domain" description="Alpha-L-rhamnosidase C-terminal" evidence="7">
    <location>
        <begin position="828"/>
        <end position="892"/>
    </location>
</feature>
<dbReference type="Gene3D" id="2.60.120.260">
    <property type="entry name" value="Galactose-binding domain-like"/>
    <property type="match status" value="2"/>
</dbReference>
<dbReference type="Gene3D" id="1.50.10.10">
    <property type="match status" value="1"/>
</dbReference>
<dbReference type="Pfam" id="PF05592">
    <property type="entry name" value="Bac_rhamnosid"/>
    <property type="match status" value="1"/>
</dbReference>
<feature type="domain" description="Bacterial alpha-L-rhamnosidase N-terminal" evidence="5">
    <location>
        <begin position="167"/>
        <end position="335"/>
    </location>
</feature>
<dbReference type="AlphaFoldDB" id="A0A1Y5NXP8"/>
<dbReference type="InterPro" id="IPR012341">
    <property type="entry name" value="6hp_glycosidase-like_sf"/>
</dbReference>
<feature type="domain" description="Alpha-L-rhamnosidase concanavalin-like" evidence="4">
    <location>
        <begin position="349"/>
        <end position="443"/>
    </location>
</feature>
<reference evidence="8" key="1">
    <citation type="submission" date="2016-03" db="EMBL/GenBank/DDBJ databases">
        <authorList>
            <person name="Ploux O."/>
        </authorList>
    </citation>
    <scope>NUCLEOTIDE SEQUENCE</scope>
    <source>
        <strain evidence="8">UC1</strain>
    </source>
</reference>
<dbReference type="InterPro" id="IPR008902">
    <property type="entry name" value="Rhamnosid_concanavalin"/>
</dbReference>
<name>A0A1Y5NXP8_9MICO</name>
<dbReference type="EC" id="3.2.1.40" evidence="2"/>
<evidence type="ECO:0000256" key="2">
    <source>
        <dbReference type="ARBA" id="ARBA00012652"/>
    </source>
</evidence>
<dbReference type="GO" id="GO:0005975">
    <property type="term" value="P:carbohydrate metabolic process"/>
    <property type="evidence" value="ECO:0007669"/>
    <property type="project" value="InterPro"/>
</dbReference>
<dbReference type="RefSeq" id="WP_295574024.1">
    <property type="nucleotide sequence ID" value="NZ_FLQR01000002.1"/>
</dbReference>
<dbReference type="PIRSF" id="PIRSF010631">
    <property type="entry name" value="A-rhamnsds"/>
    <property type="match status" value="1"/>
</dbReference>
<dbReference type="Gene3D" id="2.60.40.10">
    <property type="entry name" value="Immunoglobulins"/>
    <property type="match status" value="1"/>
</dbReference>
<sequence length="908" mass="98529">MDSVSPPASGAGSCADLRVEYAVAPDAVATAEPRFSWIAPHAQNAFEIEVRDGADRPVWRSGVVEATTTPSVAYAGEPLRSDTVYAWRVRSRGPAGWTEPAGAPFRTALLAPVDDWRAPWIEPRQDDAGVERWSLFDWIRGLGPQTPPAERLRPARLLRQAVDLAAEVVDARLYATARGVYTAWLNGERVGDEVLAPGFDSYLHRTSIQSYDVTGAVRRGPNVLGIALADGWWAGSNGLTGSTAQFGARTAATWQLHVRYRDGRTDVIVPGDRVRSATGGWTYADLFVGEQYDRRAEPAGWTSPGFDDGDWDAVTTAPVDTGALVSFAGEPIRRVAELSPASLVDSADGVIVDFGQVIAGRVRLRLRDAAPGQRVVIEHTEALAPDGAWFQNIVGINKDQTDVYIAAGGDEEWEPRFTFHGFRYARVRGLPALADGDIVAVVIASDLEQTGTFESSDPRLNRLHENVVWSQRANFLSVPTDCPQRERAGWTGDAQVFAAAATNNALVAPFLDRWLDNLRADQLPDGRIPITSPRSPFDADAADQADGIGGIVAAAGWSDAIAIVPWTLYERYGDARVLAENYPAVRRWIDHQRRAARAELPTSLDGQALSEERRRAQALLWNTGTQFGDWQTPSTMEGRPLHEAIGIAPRLTGELIGPMFQAHTLTLAARMAEVLGFAADAQAYADEARAVRAAFAAEYVDTAGRLPVELQGVHVIALAIDMIPEDRRAACAAHLAALVAARGNRLDTGFLSVPYLLDVLWDAGYRDLARTLLFQDRSPSWLYAVDHGATTIWESWEAVAPDGAVRPVSLNHYAFGCVDDWLYRRIAGIRPSAPGYAAAVVEPDLDCGLEWARGEVRTPFGPLRVGWRLADGVATIDTDVPHGIRATLIVDGVAHALPAGPATRQVTR</sequence>
<dbReference type="GO" id="GO:0030596">
    <property type="term" value="F:alpha-L-rhamnosidase activity"/>
    <property type="evidence" value="ECO:0007669"/>
    <property type="project" value="UniProtKB-EC"/>
</dbReference>
<dbReference type="SUPFAM" id="SSF48208">
    <property type="entry name" value="Six-hairpin glycosidases"/>
    <property type="match status" value="1"/>
</dbReference>
<feature type="domain" description="Alpha-L-rhamnosidase six-hairpin glycosidase" evidence="6">
    <location>
        <begin position="448"/>
        <end position="826"/>
    </location>
</feature>
<keyword evidence="3" id="KW-0378">Hydrolase</keyword>
<dbReference type="InterPro" id="IPR035396">
    <property type="entry name" value="Bac_rhamnosid6H"/>
</dbReference>
<protein>
    <recommendedName>
        <fullName evidence="2">alpha-L-rhamnosidase</fullName>
        <ecNumber evidence="2">3.2.1.40</ecNumber>
    </recommendedName>
</protein>